<feature type="domain" description="Phosphatidic acid phosphatase type 2/haloperoxidase" evidence="2">
    <location>
        <begin position="110"/>
        <end position="185"/>
    </location>
</feature>
<dbReference type="Pfam" id="PF01569">
    <property type="entry name" value="PAP2"/>
    <property type="match status" value="1"/>
</dbReference>
<dbReference type="Proteomes" id="UP000247892">
    <property type="component" value="Unassembled WGS sequence"/>
</dbReference>
<dbReference type="OrthoDB" id="4571073at2"/>
<dbReference type="AlphaFoldDB" id="A0A318LJS0"/>
<reference evidence="3 4" key="1">
    <citation type="submission" date="2016-07" db="EMBL/GenBank/DDBJ databases">
        <title>Draft genome sequence of Prauserella sp. YIM 121212, isolated from alkaline soil.</title>
        <authorList>
            <person name="Ruckert C."/>
            <person name="Albersmeier A."/>
            <person name="Jiang C.-L."/>
            <person name="Jiang Y."/>
            <person name="Kalinowski J."/>
            <person name="Schneider O."/>
            <person name="Winkler A."/>
            <person name="Zotchev S.B."/>
        </authorList>
    </citation>
    <scope>NUCLEOTIDE SEQUENCE [LARGE SCALE GENOMIC DNA]</scope>
    <source>
        <strain evidence="3 4">YIM 121212</strain>
    </source>
</reference>
<keyword evidence="1" id="KW-0472">Membrane</keyword>
<dbReference type="EMBL" id="MASU01000007">
    <property type="protein sequence ID" value="PXY30528.1"/>
    <property type="molecule type" value="Genomic_DNA"/>
</dbReference>
<keyword evidence="4" id="KW-1185">Reference proteome</keyword>
<protein>
    <recommendedName>
        <fullName evidence="2">Phosphatidic acid phosphatase type 2/haloperoxidase domain-containing protein</fullName>
    </recommendedName>
</protein>
<evidence type="ECO:0000259" key="2">
    <source>
        <dbReference type="Pfam" id="PF01569"/>
    </source>
</evidence>
<keyword evidence="1" id="KW-0812">Transmembrane</keyword>
<feature type="transmembrane region" description="Helical" evidence="1">
    <location>
        <begin position="171"/>
        <end position="191"/>
    </location>
</feature>
<dbReference type="RefSeq" id="WP_110338446.1">
    <property type="nucleotide sequence ID" value="NZ_JBHVKT010000072.1"/>
</dbReference>
<feature type="transmembrane region" description="Helical" evidence="1">
    <location>
        <begin position="52"/>
        <end position="75"/>
    </location>
</feature>
<gene>
    <name evidence="3" type="ORF">BA062_18380</name>
</gene>
<evidence type="ECO:0000313" key="4">
    <source>
        <dbReference type="Proteomes" id="UP000247892"/>
    </source>
</evidence>
<dbReference type="SUPFAM" id="SSF48317">
    <property type="entry name" value="Acid phosphatase/Vanadium-dependent haloperoxidase"/>
    <property type="match status" value="1"/>
</dbReference>
<accession>A0A318LJS0</accession>
<keyword evidence="1" id="KW-1133">Transmembrane helix</keyword>
<dbReference type="InterPro" id="IPR036938">
    <property type="entry name" value="PAP2/HPO_sf"/>
</dbReference>
<feature type="transmembrane region" description="Helical" evidence="1">
    <location>
        <begin position="115"/>
        <end position="136"/>
    </location>
</feature>
<dbReference type="InterPro" id="IPR000326">
    <property type="entry name" value="PAP2/HPO"/>
</dbReference>
<proteinExistence type="predicted"/>
<comment type="caution">
    <text evidence="3">The sequence shown here is derived from an EMBL/GenBank/DDBJ whole genome shotgun (WGS) entry which is preliminary data.</text>
</comment>
<feature type="transmembrane region" description="Helical" evidence="1">
    <location>
        <begin position="143"/>
        <end position="165"/>
    </location>
</feature>
<evidence type="ECO:0000313" key="3">
    <source>
        <dbReference type="EMBL" id="PXY30528.1"/>
    </source>
</evidence>
<name>A0A318LJS0_9PSEU</name>
<sequence>MDAVPPRHVPLLAAACAVFTLVLGLPFAGERSPGAFDAAVERGVESAFGHGLLTAFVLPSEFPVVLTALAVLAAVAAVRGRWGLVALVVAAPTVAISVNTWMLKPAFGRYYDDHLAYPSGHTVSLVTVLTLLALLAAPGARRLAAVVVGALLTALAGTGMVGLGYHYLTDVAGGAAFAVAVTLGLASAGAASARHRRRRGVASERREPADGA</sequence>
<feature type="transmembrane region" description="Helical" evidence="1">
    <location>
        <begin position="82"/>
        <end position="103"/>
    </location>
</feature>
<organism evidence="3 4">
    <name type="scientific">Prauserella flavalba</name>
    <dbReference type="NCBI Taxonomy" id="1477506"/>
    <lineage>
        <taxon>Bacteria</taxon>
        <taxon>Bacillati</taxon>
        <taxon>Actinomycetota</taxon>
        <taxon>Actinomycetes</taxon>
        <taxon>Pseudonocardiales</taxon>
        <taxon>Pseudonocardiaceae</taxon>
        <taxon>Prauserella</taxon>
    </lineage>
</organism>
<dbReference type="Gene3D" id="1.20.144.10">
    <property type="entry name" value="Phosphatidic acid phosphatase type 2/haloperoxidase"/>
    <property type="match status" value="1"/>
</dbReference>
<evidence type="ECO:0000256" key="1">
    <source>
        <dbReference type="SAM" id="Phobius"/>
    </source>
</evidence>